<dbReference type="InterPro" id="IPR010258">
    <property type="entry name" value="Conjugal_tfr_TrbG/VirB9/CagX"/>
</dbReference>
<dbReference type="EMBL" id="JSWE01000206">
    <property type="protein sequence ID" value="KIE04288.1"/>
    <property type="molecule type" value="Genomic_DNA"/>
</dbReference>
<evidence type="ECO:0000256" key="1">
    <source>
        <dbReference type="ARBA" id="ARBA00006135"/>
    </source>
</evidence>
<dbReference type="Pfam" id="PF03524">
    <property type="entry name" value="CagX"/>
    <property type="match status" value="1"/>
</dbReference>
<sequence length="245" mass="28252">MVKMCSLTKRFILLILLILPCAFAHADQPIAIDSRIKTFVYSENEVFRVVVHYGYQTSIEFADGEEIQTISVGNSFAWQLIPVGRRLFIRPLEENILTNMTIITNMRTYQFEIQSRLLSYTIDEELVYVVRFFYPDDETDQIKPQVKSFSEQDAIPVVKPFNFNYTLSGADRIAPIKIFDDGINTFFEFPSTRNVPQISTVSGKTLVKLVPKIKGKYIVVNTVAPEFELSDNMDIVKVYNENYKK</sequence>
<dbReference type="InterPro" id="IPR038161">
    <property type="entry name" value="VirB9/CagX/TrbG_C_sf"/>
</dbReference>
<keyword evidence="2 3" id="KW-0732">Signal</keyword>
<name>A0A0C1QJB4_9RICK</name>
<comment type="caution">
    <text evidence="4">The sequence shown here is derived from an EMBL/GenBank/DDBJ whole genome shotgun (WGS) entry which is preliminary data.</text>
</comment>
<organism evidence="4 5">
    <name type="scientific">Candidatus Jidaibacter acanthamoebae</name>
    <dbReference type="NCBI Taxonomy" id="86105"/>
    <lineage>
        <taxon>Bacteria</taxon>
        <taxon>Pseudomonadati</taxon>
        <taxon>Pseudomonadota</taxon>
        <taxon>Alphaproteobacteria</taxon>
        <taxon>Rickettsiales</taxon>
        <taxon>Candidatus Midichloriaceae</taxon>
        <taxon>Candidatus Jidaibacter</taxon>
    </lineage>
</organism>
<dbReference type="AlphaFoldDB" id="A0A0C1QJB4"/>
<proteinExistence type="inferred from homology"/>
<feature type="chain" id="PRO_5002137469" evidence="3">
    <location>
        <begin position="27"/>
        <end position="245"/>
    </location>
</feature>
<dbReference type="Gene3D" id="2.60.40.2500">
    <property type="match status" value="1"/>
</dbReference>
<dbReference type="STRING" id="86105.NF27_IN00290"/>
<accession>A0A0C1QJB4</accession>
<evidence type="ECO:0000313" key="4">
    <source>
        <dbReference type="EMBL" id="KIE04288.1"/>
    </source>
</evidence>
<evidence type="ECO:0000256" key="3">
    <source>
        <dbReference type="SAM" id="SignalP"/>
    </source>
</evidence>
<dbReference type="Proteomes" id="UP000031258">
    <property type="component" value="Unassembled WGS sequence"/>
</dbReference>
<evidence type="ECO:0000256" key="2">
    <source>
        <dbReference type="ARBA" id="ARBA00022729"/>
    </source>
</evidence>
<keyword evidence="5" id="KW-1185">Reference proteome</keyword>
<gene>
    <name evidence="4" type="primary">virB9_2</name>
    <name evidence="4" type="ORF">NF27_IN00290</name>
</gene>
<dbReference type="InterPro" id="IPR033645">
    <property type="entry name" value="VirB9/CagX/TrbG_C"/>
</dbReference>
<evidence type="ECO:0000313" key="5">
    <source>
        <dbReference type="Proteomes" id="UP000031258"/>
    </source>
</evidence>
<comment type="similarity">
    <text evidence="1">Belongs to the TrbG/VirB9 family.</text>
</comment>
<protein>
    <submittedName>
        <fullName evidence="4">Type IV secretion system protein VirB9</fullName>
    </submittedName>
</protein>
<feature type="signal peptide" evidence="3">
    <location>
        <begin position="1"/>
        <end position="26"/>
    </location>
</feature>
<reference evidence="4 5" key="1">
    <citation type="submission" date="2014-11" db="EMBL/GenBank/DDBJ databases">
        <title>A Rickettsiales Symbiont of Amoebae With Ancient Features.</title>
        <authorList>
            <person name="Schulz F."/>
            <person name="Martijn J."/>
            <person name="Wascher F."/>
            <person name="Kostanjsek R."/>
            <person name="Ettema T.J."/>
            <person name="Horn M."/>
        </authorList>
    </citation>
    <scope>NUCLEOTIDE SEQUENCE [LARGE SCALE GENOMIC DNA]</scope>
    <source>
        <strain evidence="4 5">UWC36</strain>
    </source>
</reference>
<dbReference type="CDD" id="cd06911">
    <property type="entry name" value="VirB9_CagX_TrbG"/>
    <property type="match status" value="1"/>
</dbReference>
<dbReference type="PATRIC" id="fig|86105.3.peg.1830"/>